<keyword evidence="6" id="KW-1185">Reference proteome</keyword>
<feature type="domain" description="SPOR" evidence="4">
    <location>
        <begin position="190"/>
        <end position="269"/>
    </location>
</feature>
<gene>
    <name evidence="5" type="ORF">DYE48_11845</name>
</gene>
<evidence type="ECO:0000313" key="5">
    <source>
        <dbReference type="EMBL" id="REJ09063.1"/>
    </source>
</evidence>
<dbReference type="AlphaFoldDB" id="A0A3E0J822"/>
<dbReference type="RefSeq" id="WP_115823818.1">
    <property type="nucleotide sequence ID" value="NZ_QUAE01000008.1"/>
</dbReference>
<dbReference type="InterPro" id="IPR036680">
    <property type="entry name" value="SPOR-like_sf"/>
</dbReference>
<organism evidence="5 6">
    <name type="scientific">Halobacillus trueperi</name>
    <dbReference type="NCBI Taxonomy" id="156205"/>
    <lineage>
        <taxon>Bacteria</taxon>
        <taxon>Bacillati</taxon>
        <taxon>Bacillota</taxon>
        <taxon>Bacilli</taxon>
        <taxon>Bacillales</taxon>
        <taxon>Bacillaceae</taxon>
        <taxon>Halobacillus</taxon>
    </lineage>
</organism>
<reference evidence="5 6" key="1">
    <citation type="submission" date="2018-08" db="EMBL/GenBank/DDBJ databases">
        <title>Genome sequence of Halobacillus trueperi KCTC 3686.</title>
        <authorList>
            <person name="Cho K.H."/>
            <person name="Kwak M.-J."/>
            <person name="Kim B.-Y."/>
            <person name="Chun J."/>
        </authorList>
    </citation>
    <scope>NUCLEOTIDE SEQUENCE [LARGE SCALE GENOMIC DNA]</scope>
    <source>
        <strain evidence="5 6">KCTC 3686</strain>
    </source>
</reference>
<protein>
    <submittedName>
        <fullName evidence="5">Sporulation protein</fullName>
    </submittedName>
</protein>
<dbReference type="InterPro" id="IPR007730">
    <property type="entry name" value="SPOR-like_dom"/>
</dbReference>
<comment type="caution">
    <text evidence="5">The sequence shown here is derived from an EMBL/GenBank/DDBJ whole genome shotgun (WGS) entry which is preliminary data.</text>
</comment>
<keyword evidence="1" id="KW-0378">Hydrolase</keyword>
<dbReference type="GO" id="GO:0009253">
    <property type="term" value="P:peptidoglycan catabolic process"/>
    <property type="evidence" value="ECO:0007669"/>
    <property type="project" value="InterPro"/>
</dbReference>
<dbReference type="GO" id="GO:0008745">
    <property type="term" value="F:N-acetylmuramoyl-L-alanine amidase activity"/>
    <property type="evidence" value="ECO:0007669"/>
    <property type="project" value="InterPro"/>
</dbReference>
<sequence length="563" mass="61898">MKTVVIDAGHGGSDPGATYRGYQEKTFNLSIAMNVQRILSQNYQVRILMTRTTDVTLSLGARTSLANRVNADFFLSIHNNAAGGSGFETYIYNGPLSPNTRTYQNIIHDATYRAIRGYNVRDRGKKRANLYVTRETDMSSLLVEVLFVDNPGDLALLRNSTFINDVSRGIAEGVADALNLPRMQTPPSPPGDDTLYRVIAGSFQNRENAEQRIEALAGQGFPGFVVPTTISGTTYYRVQTGAFSNEENAKEQVERLKRIGITDAFIIRGEDDPAPPQPEPEEPEDGLYRVIAGSFRNRENAEQRIAALAQEGIDGFIVEAEINGVTYYRVQTGAYSDKENAEAQVERLQSIGISGAFIIGGPPSEPGPEPEPEPEPEPQPPVDDGGYKILGDMYLTACQLDSYAKTVNPDAPDLGRFYLKYGEAYGIRGDVAFAQALNETNYFRFTGDVRADQNNYAGIGATGGGARGATFDTPEEGVHAHIQHLYAYASTDLIPAGLEKVDPRFDLVTRGIAPTWTRLNGRWAVPGETYAQLILQLHERNINHALEEMEEQRGQLNDVLDEI</sequence>
<dbReference type="Gene3D" id="3.40.630.40">
    <property type="entry name" value="Zn-dependent exopeptidases"/>
    <property type="match status" value="1"/>
</dbReference>
<dbReference type="GO" id="GO:0030288">
    <property type="term" value="C:outer membrane-bounded periplasmic space"/>
    <property type="evidence" value="ECO:0007669"/>
    <property type="project" value="TreeGrafter"/>
</dbReference>
<dbReference type="EMBL" id="QUAE01000008">
    <property type="protein sequence ID" value="REJ09063.1"/>
    <property type="molecule type" value="Genomic_DNA"/>
</dbReference>
<dbReference type="Pfam" id="PF05036">
    <property type="entry name" value="SPOR"/>
    <property type="match status" value="2"/>
</dbReference>
<dbReference type="Pfam" id="PF01520">
    <property type="entry name" value="Amidase_3"/>
    <property type="match status" value="1"/>
</dbReference>
<dbReference type="PROSITE" id="PS51724">
    <property type="entry name" value="SPOR"/>
    <property type="match status" value="2"/>
</dbReference>
<dbReference type="Pfam" id="PF01832">
    <property type="entry name" value="Glucosaminidase"/>
    <property type="match status" value="1"/>
</dbReference>
<dbReference type="PANTHER" id="PTHR30404:SF0">
    <property type="entry name" value="N-ACETYLMURAMOYL-L-ALANINE AMIDASE AMIC"/>
    <property type="match status" value="1"/>
</dbReference>
<feature type="coiled-coil region" evidence="2">
    <location>
        <begin position="535"/>
        <end position="562"/>
    </location>
</feature>
<feature type="region of interest" description="Disordered" evidence="3">
    <location>
        <begin position="357"/>
        <end position="386"/>
    </location>
</feature>
<dbReference type="SUPFAM" id="SSF53187">
    <property type="entry name" value="Zn-dependent exopeptidases"/>
    <property type="match status" value="1"/>
</dbReference>
<evidence type="ECO:0000313" key="6">
    <source>
        <dbReference type="Proteomes" id="UP000256305"/>
    </source>
</evidence>
<evidence type="ECO:0000256" key="2">
    <source>
        <dbReference type="SAM" id="Coils"/>
    </source>
</evidence>
<keyword evidence="2" id="KW-0175">Coiled coil</keyword>
<dbReference type="InterPro" id="IPR002508">
    <property type="entry name" value="MurNAc-LAA_cat"/>
</dbReference>
<dbReference type="GO" id="GO:0004040">
    <property type="term" value="F:amidase activity"/>
    <property type="evidence" value="ECO:0007669"/>
    <property type="project" value="InterPro"/>
</dbReference>
<dbReference type="Gene3D" id="3.30.70.1070">
    <property type="entry name" value="Sporulation related repeat"/>
    <property type="match status" value="2"/>
</dbReference>
<name>A0A3E0J822_9BACI</name>
<feature type="domain" description="SPOR" evidence="4">
    <location>
        <begin position="282"/>
        <end position="361"/>
    </location>
</feature>
<dbReference type="InterPro" id="IPR050695">
    <property type="entry name" value="N-acetylmuramoyl_amidase_3"/>
</dbReference>
<dbReference type="PANTHER" id="PTHR30404">
    <property type="entry name" value="N-ACETYLMURAMOYL-L-ALANINE AMIDASE"/>
    <property type="match status" value="1"/>
</dbReference>
<dbReference type="SMART" id="SM00646">
    <property type="entry name" value="Ami_3"/>
    <property type="match status" value="1"/>
</dbReference>
<evidence type="ECO:0000259" key="4">
    <source>
        <dbReference type="PROSITE" id="PS51724"/>
    </source>
</evidence>
<dbReference type="Proteomes" id="UP000256305">
    <property type="component" value="Unassembled WGS sequence"/>
</dbReference>
<dbReference type="SUPFAM" id="SSF110997">
    <property type="entry name" value="Sporulation related repeat"/>
    <property type="match status" value="2"/>
</dbReference>
<dbReference type="GO" id="GO:0042834">
    <property type="term" value="F:peptidoglycan binding"/>
    <property type="evidence" value="ECO:0007669"/>
    <property type="project" value="InterPro"/>
</dbReference>
<dbReference type="CDD" id="cd02696">
    <property type="entry name" value="MurNAc-LAA"/>
    <property type="match status" value="1"/>
</dbReference>
<accession>A0A3E0J822</accession>
<evidence type="ECO:0000256" key="3">
    <source>
        <dbReference type="SAM" id="MobiDB-lite"/>
    </source>
</evidence>
<dbReference type="InterPro" id="IPR002901">
    <property type="entry name" value="MGlyc_endo_b_GlcNAc-like_dom"/>
</dbReference>
<evidence type="ECO:0000256" key="1">
    <source>
        <dbReference type="ARBA" id="ARBA00022801"/>
    </source>
</evidence>
<proteinExistence type="predicted"/>